<evidence type="ECO:0000256" key="10">
    <source>
        <dbReference type="RuleBase" id="RU000488"/>
    </source>
</evidence>
<keyword evidence="7 9" id="KW-0472">Membrane</keyword>
<dbReference type="OrthoDB" id="446044at2759"/>
<dbReference type="GO" id="GO:0006635">
    <property type="term" value="P:fatty acid beta-oxidation"/>
    <property type="evidence" value="ECO:0007669"/>
    <property type="project" value="InterPro"/>
</dbReference>
<feature type="transmembrane region" description="Helical" evidence="11">
    <location>
        <begin position="77"/>
        <end position="98"/>
    </location>
</feature>
<dbReference type="SUPFAM" id="SSF103506">
    <property type="entry name" value="Mitochondrial carrier"/>
    <property type="match status" value="1"/>
</dbReference>
<gene>
    <name evidence="12" type="ORF">LAME_0F09296G</name>
</gene>
<dbReference type="GO" id="GO:0015217">
    <property type="term" value="F:ADP transmembrane transporter activity"/>
    <property type="evidence" value="ECO:0007669"/>
    <property type="project" value="InterPro"/>
</dbReference>
<keyword evidence="8" id="KW-0576">Peroxisome</keyword>
<evidence type="ECO:0000256" key="4">
    <source>
        <dbReference type="ARBA" id="ARBA00022692"/>
    </source>
</evidence>
<evidence type="ECO:0000313" key="13">
    <source>
        <dbReference type="Proteomes" id="UP000191144"/>
    </source>
</evidence>
<dbReference type="Proteomes" id="UP000191144">
    <property type="component" value="Chromosome F"/>
</dbReference>
<evidence type="ECO:0000256" key="3">
    <source>
        <dbReference type="ARBA" id="ARBA00022448"/>
    </source>
</evidence>
<evidence type="ECO:0000256" key="11">
    <source>
        <dbReference type="SAM" id="Phobius"/>
    </source>
</evidence>
<keyword evidence="5" id="KW-0677">Repeat</keyword>
<keyword evidence="13" id="KW-1185">Reference proteome</keyword>
<dbReference type="InterPro" id="IPR018108">
    <property type="entry name" value="MCP_transmembrane"/>
</dbReference>
<evidence type="ECO:0000256" key="9">
    <source>
        <dbReference type="PROSITE-ProRule" id="PRU00282"/>
    </source>
</evidence>
<dbReference type="PROSITE" id="PS50920">
    <property type="entry name" value="SOLCAR"/>
    <property type="match status" value="3"/>
</dbReference>
<dbReference type="Gene3D" id="1.50.40.10">
    <property type="entry name" value="Mitochondrial carrier domain"/>
    <property type="match status" value="1"/>
</dbReference>
<dbReference type="AlphaFoldDB" id="A0A1G4JUW6"/>
<feature type="repeat" description="Solcar" evidence="9">
    <location>
        <begin position="1"/>
        <end position="105"/>
    </location>
</feature>
<organism evidence="12 13">
    <name type="scientific">Lachancea meyersii CBS 8951</name>
    <dbReference type="NCBI Taxonomy" id="1266667"/>
    <lineage>
        <taxon>Eukaryota</taxon>
        <taxon>Fungi</taxon>
        <taxon>Dikarya</taxon>
        <taxon>Ascomycota</taxon>
        <taxon>Saccharomycotina</taxon>
        <taxon>Saccharomycetes</taxon>
        <taxon>Saccharomycetales</taxon>
        <taxon>Saccharomycetaceae</taxon>
        <taxon>Lachancea</taxon>
    </lineage>
</organism>
<protein>
    <submittedName>
        <fullName evidence="12">LAME_0F09296g1_1</fullName>
    </submittedName>
</protein>
<comment type="subcellular location">
    <subcellularLocation>
        <location evidence="1">Peroxisome membrane</location>
        <topology evidence="1">Multi-pass membrane protein</topology>
    </subcellularLocation>
</comment>
<evidence type="ECO:0000256" key="2">
    <source>
        <dbReference type="ARBA" id="ARBA00006375"/>
    </source>
</evidence>
<proteinExistence type="inferred from homology"/>
<feature type="repeat" description="Solcar" evidence="9">
    <location>
        <begin position="224"/>
        <end position="308"/>
    </location>
</feature>
<name>A0A1G4JUW6_9SACH</name>
<dbReference type="PANTHER" id="PTHR46650:SF1">
    <property type="entry name" value="PEROXISOMAL ADENINE NUCLEOTIDE TRANSPORTER 1"/>
    <property type="match status" value="1"/>
</dbReference>
<comment type="similarity">
    <text evidence="2 10">Belongs to the mitochondrial carrier (TC 2.A.29) family.</text>
</comment>
<evidence type="ECO:0000256" key="5">
    <source>
        <dbReference type="ARBA" id="ARBA00022737"/>
    </source>
</evidence>
<dbReference type="GO" id="GO:0005778">
    <property type="term" value="C:peroxisomal membrane"/>
    <property type="evidence" value="ECO:0007669"/>
    <property type="project" value="UniProtKB-SubCell"/>
</dbReference>
<evidence type="ECO:0000313" key="12">
    <source>
        <dbReference type="EMBL" id="SCU94794.1"/>
    </source>
</evidence>
<sequence>MDPLENAITGAVASSIADTVVYPLDIAKTFVQTQTKRDISANPVNRTKLKTRSDEEYYKSTYDALLKIYKAKGVRGLYQGLPASLLAGFLQSFSYFFWYSVVRKIFFRYKLLRGKIPKFSTPEELVLGILAAAVSQLFTNPIGVISKRQQTISKSERTGFEDIVKQIYDDENNYTGFWKGLKVSLILTVNPSITYASYERLKDLYITTATSIHQNELLDSSAQLTPRQNFILGVMSKMISTIVTQPLIISKAWLQRANSNFKSFQEVLIYLYQNEGVLSLWKGLAPQISKGVIVQGLMLMFKGELTKLMRRFFLYLRLLRSSNQQLKV</sequence>
<feature type="repeat" description="Solcar" evidence="9">
    <location>
        <begin position="119"/>
        <end position="204"/>
    </location>
</feature>
<keyword evidence="6 11" id="KW-1133">Transmembrane helix</keyword>
<dbReference type="InterPro" id="IPR023395">
    <property type="entry name" value="MCP_dom_sf"/>
</dbReference>
<dbReference type="PANTHER" id="PTHR46650">
    <property type="entry name" value="PEROXISOMAL ADENINE NUCLEOTIDE TRANSPORTER 1"/>
    <property type="match status" value="1"/>
</dbReference>
<keyword evidence="4 9" id="KW-0812">Transmembrane</keyword>
<reference evidence="13" key="1">
    <citation type="submission" date="2016-03" db="EMBL/GenBank/DDBJ databases">
        <authorList>
            <person name="Devillers Hugo."/>
        </authorList>
    </citation>
    <scope>NUCLEOTIDE SEQUENCE [LARGE SCALE GENOMIC DNA]</scope>
</reference>
<dbReference type="Pfam" id="PF00153">
    <property type="entry name" value="Mito_carr"/>
    <property type="match status" value="3"/>
</dbReference>
<keyword evidence="3 10" id="KW-0813">Transport</keyword>
<accession>A0A1G4JUW6</accession>
<dbReference type="InterPro" id="IPR045900">
    <property type="entry name" value="Peroxisomal_Ade_carrier"/>
</dbReference>
<dbReference type="GO" id="GO:0007031">
    <property type="term" value="P:peroxisome organization"/>
    <property type="evidence" value="ECO:0007669"/>
    <property type="project" value="TreeGrafter"/>
</dbReference>
<dbReference type="GO" id="GO:0005347">
    <property type="term" value="F:ATP transmembrane transporter activity"/>
    <property type="evidence" value="ECO:0007669"/>
    <property type="project" value="InterPro"/>
</dbReference>
<evidence type="ECO:0000256" key="8">
    <source>
        <dbReference type="ARBA" id="ARBA00023140"/>
    </source>
</evidence>
<evidence type="ECO:0000256" key="7">
    <source>
        <dbReference type="ARBA" id="ARBA00023136"/>
    </source>
</evidence>
<evidence type="ECO:0000256" key="6">
    <source>
        <dbReference type="ARBA" id="ARBA00022989"/>
    </source>
</evidence>
<evidence type="ECO:0000256" key="1">
    <source>
        <dbReference type="ARBA" id="ARBA00004585"/>
    </source>
</evidence>
<dbReference type="EMBL" id="LT598477">
    <property type="protein sequence ID" value="SCU94794.1"/>
    <property type="molecule type" value="Genomic_DNA"/>
</dbReference>